<protein>
    <submittedName>
        <fullName evidence="1">Uncharacterized protein</fullName>
    </submittedName>
</protein>
<organism evidence="1 2">
    <name type="scientific">Hemibagrus guttatus</name>
    <dbReference type="NCBI Taxonomy" id="175788"/>
    <lineage>
        <taxon>Eukaryota</taxon>
        <taxon>Metazoa</taxon>
        <taxon>Chordata</taxon>
        <taxon>Craniata</taxon>
        <taxon>Vertebrata</taxon>
        <taxon>Euteleostomi</taxon>
        <taxon>Actinopterygii</taxon>
        <taxon>Neopterygii</taxon>
        <taxon>Teleostei</taxon>
        <taxon>Ostariophysi</taxon>
        <taxon>Siluriformes</taxon>
        <taxon>Bagridae</taxon>
        <taxon>Hemibagrus</taxon>
    </lineage>
</organism>
<evidence type="ECO:0000313" key="2">
    <source>
        <dbReference type="Proteomes" id="UP001274896"/>
    </source>
</evidence>
<accession>A0AAE0R1R5</accession>
<keyword evidence="2" id="KW-1185">Reference proteome</keyword>
<proteinExistence type="predicted"/>
<gene>
    <name evidence="1" type="ORF">QTP70_010266</name>
</gene>
<evidence type="ECO:0000313" key="1">
    <source>
        <dbReference type="EMBL" id="KAK3539582.1"/>
    </source>
</evidence>
<name>A0AAE0R1R5_9TELE</name>
<dbReference type="Proteomes" id="UP001274896">
    <property type="component" value="Unassembled WGS sequence"/>
</dbReference>
<comment type="caution">
    <text evidence="1">The sequence shown here is derived from an EMBL/GenBank/DDBJ whole genome shotgun (WGS) entry which is preliminary data.</text>
</comment>
<reference evidence="1" key="1">
    <citation type="submission" date="2023-06" db="EMBL/GenBank/DDBJ databases">
        <title>Male Hemibagrus guttatus genome.</title>
        <authorList>
            <person name="Bian C."/>
        </authorList>
    </citation>
    <scope>NUCLEOTIDE SEQUENCE</scope>
    <source>
        <strain evidence="1">Male_cb2023</strain>
        <tissue evidence="1">Muscle</tissue>
    </source>
</reference>
<dbReference type="AlphaFoldDB" id="A0AAE0R1R5"/>
<sequence length="183" mass="20620">MLYGLETVSLRKRQESELEVAELKMLRVLPSFQCFASGMSGPGLPAVSDAGQMESAMFFPSLRGRFGYNMSTRIKGSLANSSEKRTVITEVKPQNRCVLLLSISHAITQMDGYSPQRRLDLSYDSLGEVQELLYMYQPRKVAGNWEPIPGDLGYVFGLGEKARIPERNPYNMERTCRLPIMEV</sequence>
<dbReference type="EMBL" id="JAUCMX010000007">
    <property type="protein sequence ID" value="KAK3539582.1"/>
    <property type="molecule type" value="Genomic_DNA"/>
</dbReference>